<reference evidence="1" key="1">
    <citation type="submission" date="2007-03" db="EMBL/GenBank/DDBJ databases">
        <title>Annotation of Culex pipiens quinquefasciatus.</title>
        <authorList>
            <consortium name="The Broad Institute Genome Sequencing Platform"/>
            <person name="Atkinson P.W."/>
            <person name="Hemingway J."/>
            <person name="Christensen B.M."/>
            <person name="Higgs S."/>
            <person name="Kodira C."/>
            <person name="Hannick L."/>
            <person name="Megy K."/>
            <person name="O'Leary S."/>
            <person name="Pearson M."/>
            <person name="Haas B.J."/>
            <person name="Mauceli E."/>
            <person name="Wortman J.R."/>
            <person name="Lee N.H."/>
            <person name="Guigo R."/>
            <person name="Stanke M."/>
            <person name="Alvarado L."/>
            <person name="Amedeo P."/>
            <person name="Antoine C.H."/>
            <person name="Arensburger P."/>
            <person name="Bidwell S.L."/>
            <person name="Crawford M."/>
            <person name="Camaro F."/>
            <person name="Devon K."/>
            <person name="Engels R."/>
            <person name="Hammond M."/>
            <person name="Howarth C."/>
            <person name="Koehrsen M."/>
            <person name="Lawson D."/>
            <person name="Montgomery P."/>
            <person name="Nene V."/>
            <person name="Nusbaum C."/>
            <person name="Puiu D."/>
            <person name="Romero-Severson J."/>
            <person name="Severson D.W."/>
            <person name="Shumway M."/>
            <person name="Sisk P."/>
            <person name="Stolte C."/>
            <person name="Zeng Q."/>
            <person name="Eisenstadt E."/>
            <person name="Fraser-Liggett C."/>
            <person name="Strausberg R."/>
            <person name="Galagan J."/>
            <person name="Birren B."/>
            <person name="Collins F.H."/>
        </authorList>
    </citation>
    <scope>NUCLEOTIDE SEQUENCE [LARGE SCALE GENOMIC DNA]</scope>
    <source>
        <strain evidence="1">JHB</strain>
    </source>
</reference>
<reference evidence="2" key="2">
    <citation type="submission" date="2021-02" db="UniProtKB">
        <authorList>
            <consortium name="EnsemblMetazoa"/>
        </authorList>
    </citation>
    <scope>IDENTIFICATION</scope>
    <source>
        <strain evidence="2">JHB</strain>
    </source>
</reference>
<keyword evidence="3" id="KW-1185">Reference proteome</keyword>
<evidence type="ECO:0000313" key="2">
    <source>
        <dbReference type="EnsemblMetazoa" id="CPIJ001087-PA"/>
    </source>
</evidence>
<accession>B0W222</accession>
<gene>
    <name evidence="2" type="primary">6032090</name>
    <name evidence="1" type="ORF">CpipJ_CPIJ001087</name>
</gene>
<protein>
    <submittedName>
        <fullName evidence="1 2">Uncharacterized protein</fullName>
    </submittedName>
</protein>
<proteinExistence type="predicted"/>
<dbReference type="EnsemblMetazoa" id="CPIJ001087-RA">
    <property type="protein sequence ID" value="CPIJ001087-PA"/>
    <property type="gene ID" value="CPIJ001087"/>
</dbReference>
<organism>
    <name type="scientific">Culex quinquefasciatus</name>
    <name type="common">Southern house mosquito</name>
    <name type="synonym">Culex pungens</name>
    <dbReference type="NCBI Taxonomy" id="7176"/>
    <lineage>
        <taxon>Eukaryota</taxon>
        <taxon>Metazoa</taxon>
        <taxon>Ecdysozoa</taxon>
        <taxon>Arthropoda</taxon>
        <taxon>Hexapoda</taxon>
        <taxon>Insecta</taxon>
        <taxon>Pterygota</taxon>
        <taxon>Neoptera</taxon>
        <taxon>Endopterygota</taxon>
        <taxon>Diptera</taxon>
        <taxon>Nematocera</taxon>
        <taxon>Culicoidea</taxon>
        <taxon>Culicidae</taxon>
        <taxon>Culicinae</taxon>
        <taxon>Culicini</taxon>
        <taxon>Culex</taxon>
        <taxon>Culex</taxon>
    </lineage>
</organism>
<evidence type="ECO:0000313" key="1">
    <source>
        <dbReference type="EMBL" id="EDS27458.1"/>
    </source>
</evidence>
<dbReference type="HOGENOM" id="CLU_2656894_0_0_1"/>
<name>B0W222_CULQU</name>
<dbReference type="VEuPathDB" id="VectorBase:CPIJ001087"/>
<sequence>MHFRPAPSVQFGSAVGRRRITMNLPRYLAVLLLVLVAFCSLGSANPLRPKIKRQTLKFTRVVSRAINQALTTIFGR</sequence>
<dbReference type="Proteomes" id="UP000002320">
    <property type="component" value="Unassembled WGS sequence"/>
</dbReference>
<dbReference type="AlphaFoldDB" id="B0W222"/>
<evidence type="ECO:0000313" key="3">
    <source>
        <dbReference type="Proteomes" id="UP000002320"/>
    </source>
</evidence>
<dbReference type="InParanoid" id="B0W222"/>
<dbReference type="EMBL" id="DS231824">
    <property type="protein sequence ID" value="EDS27458.1"/>
    <property type="molecule type" value="Genomic_DNA"/>
</dbReference>
<dbReference type="KEGG" id="cqu:CpipJ_CPIJ001087"/>